<feature type="compositionally biased region" description="Low complexity" evidence="2">
    <location>
        <begin position="45"/>
        <end position="61"/>
    </location>
</feature>
<dbReference type="InterPro" id="IPR047187">
    <property type="entry name" value="SF1_C_Upf1"/>
</dbReference>
<evidence type="ECO:0000313" key="6">
    <source>
        <dbReference type="Proteomes" id="UP000803844"/>
    </source>
</evidence>
<name>A0A9P4Y4F5_CRYP1</name>
<dbReference type="PANTHER" id="PTHR10887:SF322">
    <property type="entry name" value="HELICASE MOV-10"/>
    <property type="match status" value="1"/>
</dbReference>
<dbReference type="RefSeq" id="XP_040776936.1">
    <property type="nucleotide sequence ID" value="XM_040926362.1"/>
</dbReference>
<feature type="compositionally biased region" description="Acidic residues" evidence="2">
    <location>
        <begin position="862"/>
        <end position="871"/>
    </location>
</feature>
<dbReference type="PANTHER" id="PTHR10887">
    <property type="entry name" value="DNA2/NAM7 HELICASE FAMILY"/>
    <property type="match status" value="1"/>
</dbReference>
<reference evidence="5" key="1">
    <citation type="journal article" date="2020" name="Phytopathology">
        <title>Genome sequence of the chestnut blight fungus Cryphonectria parasitica EP155: A fundamental resource for an archetypical invasive plant pathogen.</title>
        <authorList>
            <person name="Crouch J.A."/>
            <person name="Dawe A."/>
            <person name="Aerts A."/>
            <person name="Barry K."/>
            <person name="Churchill A.C.L."/>
            <person name="Grimwood J."/>
            <person name="Hillman B."/>
            <person name="Milgroom M.G."/>
            <person name="Pangilinan J."/>
            <person name="Smith M."/>
            <person name="Salamov A."/>
            <person name="Schmutz J."/>
            <person name="Yadav J."/>
            <person name="Grigoriev I.V."/>
            <person name="Nuss D."/>
        </authorList>
    </citation>
    <scope>NUCLEOTIDE SEQUENCE</scope>
    <source>
        <strain evidence="5">EP155</strain>
    </source>
</reference>
<dbReference type="InterPro" id="IPR041679">
    <property type="entry name" value="DNA2/NAM7-like_C"/>
</dbReference>
<feature type="region of interest" description="Disordered" evidence="2">
    <location>
        <begin position="849"/>
        <end position="874"/>
    </location>
</feature>
<dbReference type="InterPro" id="IPR045055">
    <property type="entry name" value="DNA2/NAM7-like"/>
</dbReference>
<keyword evidence="1" id="KW-0378">Hydrolase</keyword>
<dbReference type="InterPro" id="IPR041677">
    <property type="entry name" value="DNA2/NAM7_AAA_11"/>
</dbReference>
<feature type="domain" description="DNA2/NAM7 helicase-like C-terminal" evidence="4">
    <location>
        <begin position="592"/>
        <end position="780"/>
    </location>
</feature>
<feature type="compositionally biased region" description="Polar residues" evidence="2">
    <location>
        <begin position="27"/>
        <end position="36"/>
    </location>
</feature>
<evidence type="ECO:0008006" key="7">
    <source>
        <dbReference type="Google" id="ProtNLM"/>
    </source>
</evidence>
<evidence type="ECO:0000256" key="2">
    <source>
        <dbReference type="SAM" id="MobiDB-lite"/>
    </source>
</evidence>
<evidence type="ECO:0000256" key="1">
    <source>
        <dbReference type="ARBA" id="ARBA00022806"/>
    </source>
</evidence>
<dbReference type="GO" id="GO:0004386">
    <property type="term" value="F:helicase activity"/>
    <property type="evidence" value="ECO:0007669"/>
    <property type="project" value="InterPro"/>
</dbReference>
<feature type="domain" description="DNA2/NAM7 helicase helicase" evidence="3">
    <location>
        <begin position="321"/>
        <end position="393"/>
    </location>
</feature>
<dbReference type="Pfam" id="PF13086">
    <property type="entry name" value="AAA_11"/>
    <property type="match status" value="1"/>
</dbReference>
<dbReference type="Gene3D" id="3.40.50.300">
    <property type="entry name" value="P-loop containing nucleotide triphosphate hydrolases"/>
    <property type="match status" value="2"/>
</dbReference>
<dbReference type="AlphaFoldDB" id="A0A9P4Y4F5"/>
<dbReference type="GO" id="GO:0035194">
    <property type="term" value="P:regulatory ncRNA-mediated post-transcriptional gene silencing"/>
    <property type="evidence" value="ECO:0007669"/>
    <property type="project" value="TreeGrafter"/>
</dbReference>
<dbReference type="InterPro" id="IPR027417">
    <property type="entry name" value="P-loop_NTPase"/>
</dbReference>
<comment type="caution">
    <text evidence="5">The sequence shown here is derived from an EMBL/GenBank/DDBJ whole genome shotgun (WGS) entry which is preliminary data.</text>
</comment>
<dbReference type="EMBL" id="MU032347">
    <property type="protein sequence ID" value="KAF3765975.1"/>
    <property type="molecule type" value="Genomic_DNA"/>
</dbReference>
<dbReference type="OrthoDB" id="6513042at2759"/>
<keyword evidence="1" id="KW-0347">Helicase</keyword>
<dbReference type="Pfam" id="PF13087">
    <property type="entry name" value="AAA_12"/>
    <property type="match status" value="1"/>
</dbReference>
<feature type="compositionally biased region" description="Basic and acidic residues" evidence="2">
    <location>
        <begin position="13"/>
        <end position="26"/>
    </location>
</feature>
<keyword evidence="6" id="KW-1185">Reference proteome</keyword>
<evidence type="ECO:0000313" key="5">
    <source>
        <dbReference type="EMBL" id="KAF3765975.1"/>
    </source>
</evidence>
<dbReference type="Proteomes" id="UP000803844">
    <property type="component" value="Unassembled WGS sequence"/>
</dbReference>
<keyword evidence="1" id="KW-0547">Nucleotide-binding</keyword>
<dbReference type="GeneID" id="63843491"/>
<dbReference type="CDD" id="cd18808">
    <property type="entry name" value="SF1_C_Upf1"/>
    <property type="match status" value="1"/>
</dbReference>
<protein>
    <recommendedName>
        <fullName evidence="7">RNA helicase</fullName>
    </recommendedName>
</protein>
<accession>A0A9P4Y4F5</accession>
<evidence type="ECO:0000259" key="3">
    <source>
        <dbReference type="Pfam" id="PF13086"/>
    </source>
</evidence>
<evidence type="ECO:0000259" key="4">
    <source>
        <dbReference type="Pfam" id="PF13087"/>
    </source>
</evidence>
<sequence>MPRKSSAIPIVDPETKKNGIRGKETGTKSTVQPTKNDQSDKKNPKPSSTTTTPAPSSQYPPLLQPTHAQAVNLDEESSSAFNVYARPFVPTAFAVINTLPGRSISTIPKKAINYDAYISQSLGPAAGFLPTPRILAPPPIPSAAATASLGPRHYEAFFEYHQRQEREAEGREIEACSLYGHECNIKPAFPSLQPDEALLTVHVPGLRENSPFVEEDDVAAPGWTGVIYFARVMGVARSTETLHLRVTGLPPFSTSYTARFNIQFQVSMDRHMPMLYALPEAQNALPHGGWLNSMLFPTFVDVTIQEQLHPGVFEQQFFDPKLNLEQKKAVESIWSRCHGTLPYLVSGPPGTGKTKTIIETALQLIKNSTEHSHIILCAPSDPAADILCQRLIGPLEPGQMLRLNRPCRTFAEVPDALLPFCFVHKEEFSLPPFHILMRCRVVVTTCKDASMLTRGRMTNKDLYAIQIGMQDTCSVINPRQPVAPEPTLHWSALLIDEAAQATEPEALIPLVVVAPPAVRYSGTPAPLVVMAGDEHQLGPRTSLAHSPLQKSLFARLFSRPVYADHPLARGKKGEAPTPLTRSILPVLRPAFTNLIRNYRSHPAILALPSHLFYWDTLEPEATGTDRLSTWECWKGRRWPVLFHDNPSLDELELPGLFEGTGGWYNHGEAAIACAYAKSLVQSGLVEQEEVCIMSPFKAQVTHLRKCIRKPAYGSLWDVNIGPTEAFQGLERSVVILCVTRARKKFVERDQQIGWGIIGTPNKLNVALTRAKHGLIVVGKRELLVEDPNWKAFIDFCERNGLVSSVPQTSKDHNGAVDDALHPQGQKSMLIPAPINSGLLRSAVPSQEIWPGSMMQAPPGPEDQNDYDDDNNYDNLNEYEYYYDHDFDEV</sequence>
<keyword evidence="1" id="KW-0067">ATP-binding</keyword>
<organism evidence="5 6">
    <name type="scientific">Cryphonectria parasitica (strain ATCC 38755 / EP155)</name>
    <dbReference type="NCBI Taxonomy" id="660469"/>
    <lineage>
        <taxon>Eukaryota</taxon>
        <taxon>Fungi</taxon>
        <taxon>Dikarya</taxon>
        <taxon>Ascomycota</taxon>
        <taxon>Pezizomycotina</taxon>
        <taxon>Sordariomycetes</taxon>
        <taxon>Sordariomycetidae</taxon>
        <taxon>Diaporthales</taxon>
        <taxon>Cryphonectriaceae</taxon>
        <taxon>Cryphonectria-Endothia species complex</taxon>
        <taxon>Cryphonectria</taxon>
    </lineage>
</organism>
<feature type="region of interest" description="Disordered" evidence="2">
    <location>
        <begin position="1"/>
        <end position="63"/>
    </location>
</feature>
<dbReference type="SUPFAM" id="SSF52540">
    <property type="entry name" value="P-loop containing nucleoside triphosphate hydrolases"/>
    <property type="match status" value="1"/>
</dbReference>
<gene>
    <name evidence="5" type="ORF">M406DRAFT_97417</name>
</gene>
<proteinExistence type="predicted"/>
<dbReference type="GO" id="GO:0005829">
    <property type="term" value="C:cytosol"/>
    <property type="evidence" value="ECO:0007669"/>
    <property type="project" value="TreeGrafter"/>
</dbReference>